<dbReference type="PROSITE" id="PS50106">
    <property type="entry name" value="PDZ"/>
    <property type="match status" value="1"/>
</dbReference>
<comment type="caution">
    <text evidence="3">The sequence shown here is derived from an EMBL/GenBank/DDBJ whole genome shotgun (WGS) entry which is preliminary data.</text>
</comment>
<dbReference type="PANTHER" id="PTHR22939">
    <property type="entry name" value="SERINE PROTEASE FAMILY S1C HTRA-RELATED"/>
    <property type="match status" value="1"/>
</dbReference>
<evidence type="ECO:0000313" key="3">
    <source>
        <dbReference type="EMBL" id="KKK95326.1"/>
    </source>
</evidence>
<dbReference type="InterPro" id="IPR036034">
    <property type="entry name" value="PDZ_sf"/>
</dbReference>
<dbReference type="Pfam" id="PF13180">
    <property type="entry name" value="PDZ_2"/>
    <property type="match status" value="1"/>
</dbReference>
<name>A0A0F9CF56_9ZZZZ</name>
<dbReference type="PANTHER" id="PTHR22939:SF129">
    <property type="entry name" value="SERINE PROTEASE HTRA2, MITOCHONDRIAL"/>
    <property type="match status" value="1"/>
</dbReference>
<gene>
    <name evidence="3" type="ORF">LCGC14_2673950</name>
</gene>
<dbReference type="SUPFAM" id="SSF50156">
    <property type="entry name" value="PDZ domain-like"/>
    <property type="match status" value="1"/>
</dbReference>
<protein>
    <recommendedName>
        <fullName evidence="2">PDZ domain-containing protein</fullName>
    </recommendedName>
</protein>
<evidence type="ECO:0000259" key="2">
    <source>
        <dbReference type="PROSITE" id="PS50106"/>
    </source>
</evidence>
<comment type="similarity">
    <text evidence="1">Belongs to the peptidase S1C family.</text>
</comment>
<dbReference type="InterPro" id="IPR001478">
    <property type="entry name" value="PDZ"/>
</dbReference>
<evidence type="ECO:0000256" key="1">
    <source>
        <dbReference type="ARBA" id="ARBA00010541"/>
    </source>
</evidence>
<dbReference type="AlphaFoldDB" id="A0A0F9CF56"/>
<feature type="domain" description="PDZ" evidence="2">
    <location>
        <begin position="9"/>
        <end position="101"/>
    </location>
</feature>
<proteinExistence type="inferred from homology"/>
<reference evidence="3" key="1">
    <citation type="journal article" date="2015" name="Nature">
        <title>Complex archaea that bridge the gap between prokaryotes and eukaryotes.</title>
        <authorList>
            <person name="Spang A."/>
            <person name="Saw J.H."/>
            <person name="Jorgensen S.L."/>
            <person name="Zaremba-Niedzwiedzka K."/>
            <person name="Martijn J."/>
            <person name="Lind A.E."/>
            <person name="van Eijk R."/>
            <person name="Schleper C."/>
            <person name="Guy L."/>
            <person name="Ettema T.J."/>
        </authorList>
    </citation>
    <scope>NUCLEOTIDE SEQUENCE</scope>
</reference>
<accession>A0A0F9CF56</accession>
<sequence length="155" mass="16894">MVQTISDSLIKYGKVKRGYLGVNIQDITPEIARNLKLDENFMGVIIADLASGGPAERFGLEQGDIVIMFDSKPIESSAQLRNMVAVTGPGKLVEIRVQRGDEELGIRVRIGDLERSKKLGMARKTEDPSGLAVEKATPEIAKKIGIRKVTGIFVT</sequence>
<dbReference type="Gene3D" id="2.30.42.10">
    <property type="match status" value="1"/>
</dbReference>
<dbReference type="SMART" id="SM00228">
    <property type="entry name" value="PDZ"/>
    <property type="match status" value="1"/>
</dbReference>
<dbReference type="EMBL" id="LAZR01046961">
    <property type="protein sequence ID" value="KKK95326.1"/>
    <property type="molecule type" value="Genomic_DNA"/>
</dbReference>
<organism evidence="3">
    <name type="scientific">marine sediment metagenome</name>
    <dbReference type="NCBI Taxonomy" id="412755"/>
    <lineage>
        <taxon>unclassified sequences</taxon>
        <taxon>metagenomes</taxon>
        <taxon>ecological metagenomes</taxon>
    </lineage>
</organism>